<keyword evidence="7 10" id="KW-0464">Manganese</keyword>
<evidence type="ECO:0000256" key="1">
    <source>
        <dbReference type="ARBA" id="ARBA00000370"/>
    </source>
</evidence>
<evidence type="ECO:0000256" key="13">
    <source>
        <dbReference type="PIRSR" id="PIRSR001492-3"/>
    </source>
</evidence>
<evidence type="ECO:0000259" key="15">
    <source>
        <dbReference type="Pfam" id="PF06415"/>
    </source>
</evidence>
<feature type="domain" description="BPG-independent PGAM N-terminal" evidence="15">
    <location>
        <begin position="80"/>
        <end position="292"/>
    </location>
</feature>
<feature type="binding site" evidence="10 13">
    <location>
        <position position="10"/>
    </location>
    <ligand>
        <name>Mn(2+)</name>
        <dbReference type="ChEBI" id="CHEBI:29035"/>
        <label>2</label>
    </ligand>
</feature>
<dbReference type="GO" id="GO:0005829">
    <property type="term" value="C:cytosol"/>
    <property type="evidence" value="ECO:0007669"/>
    <property type="project" value="TreeGrafter"/>
</dbReference>
<evidence type="ECO:0000259" key="14">
    <source>
        <dbReference type="Pfam" id="PF01676"/>
    </source>
</evidence>
<keyword evidence="8 10" id="KW-0413">Isomerase</keyword>
<dbReference type="GO" id="GO:0004619">
    <property type="term" value="F:phosphoglycerate mutase activity"/>
    <property type="evidence" value="ECO:0007669"/>
    <property type="project" value="UniProtKB-UniRule"/>
</dbReference>
<dbReference type="EC" id="5.4.2.12" evidence="4 10"/>
<dbReference type="GO" id="GO:0030145">
    <property type="term" value="F:manganese ion binding"/>
    <property type="evidence" value="ECO:0007669"/>
    <property type="project" value="UniProtKB-UniRule"/>
</dbReference>
<evidence type="ECO:0000256" key="12">
    <source>
        <dbReference type="PIRSR" id="PIRSR001492-2"/>
    </source>
</evidence>
<name>H5SMP6_9BACT</name>
<dbReference type="InterPro" id="IPR017850">
    <property type="entry name" value="Alkaline_phosphatase_core_sf"/>
</dbReference>
<feature type="binding site" evidence="10 13">
    <location>
        <position position="396"/>
    </location>
    <ligand>
        <name>Mn(2+)</name>
        <dbReference type="ChEBI" id="CHEBI:29035"/>
        <label>1</label>
    </ligand>
</feature>
<dbReference type="Pfam" id="PF01676">
    <property type="entry name" value="Metalloenzyme"/>
    <property type="match status" value="1"/>
</dbReference>
<reference evidence="16" key="1">
    <citation type="journal article" date="2005" name="Environ. Microbiol.">
        <title>Genetic and functional properties of uncultivated thermophilic crenarchaeotes from a subsurface gold mine as revealed by analysis of genome fragments.</title>
        <authorList>
            <person name="Nunoura T."/>
            <person name="Hirayama H."/>
            <person name="Takami H."/>
            <person name="Oida H."/>
            <person name="Nishi S."/>
            <person name="Shimamura S."/>
            <person name="Suzuki Y."/>
            <person name="Inagaki F."/>
            <person name="Takai K."/>
            <person name="Nealson K.H."/>
            <person name="Horikoshi K."/>
        </authorList>
    </citation>
    <scope>NUCLEOTIDE SEQUENCE</scope>
</reference>
<dbReference type="GO" id="GO:0006096">
    <property type="term" value="P:glycolytic process"/>
    <property type="evidence" value="ECO:0007669"/>
    <property type="project" value="UniProtKB-UniRule"/>
</dbReference>
<evidence type="ECO:0000256" key="2">
    <source>
        <dbReference type="ARBA" id="ARBA00004798"/>
    </source>
</evidence>
<evidence type="ECO:0000256" key="4">
    <source>
        <dbReference type="ARBA" id="ARBA00012026"/>
    </source>
</evidence>
<feature type="binding site" evidence="10 12">
    <location>
        <begin position="151"/>
        <end position="152"/>
    </location>
    <ligand>
        <name>substrate</name>
    </ligand>
</feature>
<dbReference type="UniPathway" id="UPA00109">
    <property type="reaction ID" value="UER00186"/>
</dbReference>
<comment type="catalytic activity">
    <reaction evidence="1 10">
        <text>(2R)-2-phosphoglycerate = (2R)-3-phosphoglycerate</text>
        <dbReference type="Rhea" id="RHEA:15901"/>
        <dbReference type="ChEBI" id="CHEBI:58272"/>
        <dbReference type="ChEBI" id="CHEBI:58289"/>
        <dbReference type="EC" id="5.4.2.12"/>
    </reaction>
</comment>
<dbReference type="InterPro" id="IPR005995">
    <property type="entry name" value="Pgm_bpd_ind"/>
</dbReference>
<evidence type="ECO:0000256" key="9">
    <source>
        <dbReference type="ARBA" id="ARBA00071648"/>
    </source>
</evidence>
<evidence type="ECO:0000256" key="11">
    <source>
        <dbReference type="PIRSR" id="PIRSR001492-1"/>
    </source>
</evidence>
<comment type="subunit">
    <text evidence="10">Monomer.</text>
</comment>
<dbReference type="NCBIfam" id="TIGR01307">
    <property type="entry name" value="pgm_bpd_ind"/>
    <property type="match status" value="1"/>
</dbReference>
<feature type="active site" description="Phosphoserine intermediate" evidence="10 11">
    <location>
        <position position="60"/>
    </location>
</feature>
<protein>
    <recommendedName>
        <fullName evidence="9 10">2,3-bisphosphoglycerate-independent phosphoglycerate mutase</fullName>
        <shortName evidence="10">BPG-independent PGAM</shortName>
        <shortName evidence="10">Phosphoglyceromutase</shortName>
        <shortName evidence="10">iPGM</shortName>
        <ecNumber evidence="4 10">5.4.2.12</ecNumber>
    </recommendedName>
</protein>
<comment type="cofactor">
    <cofactor evidence="10">
        <name>Mn(2+)</name>
        <dbReference type="ChEBI" id="CHEBI:29035"/>
    </cofactor>
    <text evidence="10">Binds 2 manganese ions per subunit.</text>
</comment>
<evidence type="ECO:0000256" key="7">
    <source>
        <dbReference type="ARBA" id="ARBA00023211"/>
    </source>
</evidence>
<organism evidence="16">
    <name type="scientific">uncultured Acetothermia bacterium</name>
    <dbReference type="NCBI Taxonomy" id="236499"/>
    <lineage>
        <taxon>Bacteria</taxon>
        <taxon>Candidatus Bipolaricaulota</taxon>
        <taxon>environmental samples</taxon>
    </lineage>
</organism>
<dbReference type="PIRSF" id="PIRSF001492">
    <property type="entry name" value="IPGAM"/>
    <property type="match status" value="1"/>
</dbReference>
<dbReference type="GO" id="GO:0006007">
    <property type="term" value="P:glucose catabolic process"/>
    <property type="evidence" value="ECO:0007669"/>
    <property type="project" value="InterPro"/>
</dbReference>
<dbReference type="SUPFAM" id="SSF53649">
    <property type="entry name" value="Alkaline phosphatase-like"/>
    <property type="match status" value="1"/>
</dbReference>
<feature type="binding site" evidence="10 12">
    <location>
        <position position="121"/>
    </location>
    <ligand>
        <name>substrate</name>
    </ligand>
</feature>
<proteinExistence type="inferred from homology"/>
<dbReference type="SUPFAM" id="SSF64158">
    <property type="entry name" value="2,3-Bisphosphoglycerate-independent phosphoglycerate mutase, substrate-binding domain"/>
    <property type="match status" value="1"/>
</dbReference>
<dbReference type="InterPro" id="IPR036646">
    <property type="entry name" value="PGAM_B_sf"/>
</dbReference>
<dbReference type="PANTHER" id="PTHR31637:SF0">
    <property type="entry name" value="2,3-BISPHOSPHOGLYCERATE-INDEPENDENT PHOSPHOGLYCERATE MUTASE"/>
    <property type="match status" value="1"/>
</dbReference>
<evidence type="ECO:0000256" key="6">
    <source>
        <dbReference type="ARBA" id="ARBA00023152"/>
    </source>
</evidence>
<feature type="binding site" evidence="10 12">
    <location>
        <begin position="255"/>
        <end position="258"/>
    </location>
    <ligand>
        <name>substrate</name>
    </ligand>
</feature>
<comment type="function">
    <text evidence="10">Catalyzes the interconversion of 2-phosphoglycerate and 3-phosphoglycerate.</text>
</comment>
<dbReference type="FunFam" id="3.40.1450.10:FF:000001">
    <property type="entry name" value="2,3-bisphosphoglycerate-independent phosphoglycerate mutase"/>
    <property type="match status" value="1"/>
</dbReference>
<feature type="domain" description="Metalloenzyme" evidence="14">
    <location>
        <begin position="3"/>
        <end position="494"/>
    </location>
</feature>
<dbReference type="Gene3D" id="3.40.1450.10">
    <property type="entry name" value="BPG-independent phosphoglycerate mutase, domain B"/>
    <property type="match status" value="1"/>
</dbReference>
<evidence type="ECO:0000313" key="16">
    <source>
        <dbReference type="EMBL" id="BAL57432.1"/>
    </source>
</evidence>
<evidence type="ECO:0000256" key="5">
    <source>
        <dbReference type="ARBA" id="ARBA00022723"/>
    </source>
</evidence>
<feature type="binding site" evidence="10 12">
    <location>
        <position position="189"/>
    </location>
    <ligand>
        <name>substrate</name>
    </ligand>
</feature>
<evidence type="ECO:0000256" key="3">
    <source>
        <dbReference type="ARBA" id="ARBA00008819"/>
    </source>
</evidence>
<accession>H5SMP6</accession>
<comment type="pathway">
    <text evidence="2 10">Carbohydrate degradation; glycolysis; pyruvate from D-glyceraldehyde 3-phosphate: step 3/5.</text>
</comment>
<keyword evidence="6 10" id="KW-0324">Glycolysis</keyword>
<comment type="similarity">
    <text evidence="3 10">Belongs to the BPG-independent phosphoglycerate mutase family.</text>
</comment>
<feature type="binding site" evidence="10 13">
    <location>
        <position position="437"/>
    </location>
    <ligand>
        <name>Mn(2+)</name>
        <dbReference type="ChEBI" id="CHEBI:29035"/>
        <label>2</label>
    </ligand>
</feature>
<dbReference type="HAMAP" id="MF_01038">
    <property type="entry name" value="GpmI"/>
    <property type="match status" value="1"/>
</dbReference>
<dbReference type="CDD" id="cd16010">
    <property type="entry name" value="iPGM"/>
    <property type="match status" value="1"/>
</dbReference>
<dbReference type="InterPro" id="IPR011258">
    <property type="entry name" value="BPG-indep_PGM_N"/>
</dbReference>
<gene>
    <name evidence="10" type="primary">gpmI</name>
    <name evidence="16" type="ORF">HGMM_F50D11C41</name>
</gene>
<evidence type="ECO:0000256" key="10">
    <source>
        <dbReference type="HAMAP-Rule" id="MF_01038"/>
    </source>
</evidence>
<dbReference type="AlphaFoldDB" id="H5SMP6"/>
<feature type="binding site" evidence="10 13">
    <location>
        <position position="455"/>
    </location>
    <ligand>
        <name>Mn(2+)</name>
        <dbReference type="ChEBI" id="CHEBI:29035"/>
        <label>1</label>
    </ligand>
</feature>
<sequence length="508" mass="56710">MRPYVLIILDGWGMRQETDWNAVAAAKTPHFDRYWEGCPHTLVRTDGRFVGLPEGQFGNSEVGHQNLGAGRVVVQTSTRISDAIADGSFFKNRALLRAVAHVQAHDSRLHLMGLVSDGGVHSLLEHLFALIELAGREHVYNLFIHAFLDGRDTPPTSGAQYVQQVREFCTRAGFGQIATVMGRYWAMDRDNRWDRTEKAYRALRFAEGLRDDGPPEDAVARAYTRGETDEFIKPIVLDPDGAIRDGDAVIFFNFRPDRARQLTRAFTEKDFAQFERGPCPQVEFVTLTQYDQSFSIPAAFPAEETLENIFGEVLSKAGLTQFRIAETEKYAHVTYFFNNGREAPFPGEDRKLIPSPKVATYDLKPEMSAYEVTDEVTKQITSRRYDFILINYANPDMVGHTGVFEAAVKAVETVDVCLGRVVEATRSVGGEVLITADHGNADMMRDAQGRPHTAHTHSPGPLIYVGSQQIRFAEEGGALCDVAPTLLDLMGLEKPHEMTGRSLVIWPN</sequence>
<dbReference type="EMBL" id="AP011775">
    <property type="protein sequence ID" value="BAL57432.1"/>
    <property type="molecule type" value="Genomic_DNA"/>
</dbReference>
<feature type="binding site" evidence="10 13">
    <location>
        <position position="438"/>
    </location>
    <ligand>
        <name>Mn(2+)</name>
        <dbReference type="ChEBI" id="CHEBI:29035"/>
        <label>2</label>
    </ligand>
</feature>
<dbReference type="PANTHER" id="PTHR31637">
    <property type="entry name" value="2,3-BISPHOSPHOGLYCERATE-INDEPENDENT PHOSPHOGLYCERATE MUTASE"/>
    <property type="match status" value="1"/>
</dbReference>
<feature type="binding site" evidence="10 12">
    <location>
        <position position="183"/>
    </location>
    <ligand>
        <name>substrate</name>
    </ligand>
</feature>
<evidence type="ECO:0000256" key="8">
    <source>
        <dbReference type="ARBA" id="ARBA00023235"/>
    </source>
</evidence>
<dbReference type="Gene3D" id="3.40.720.10">
    <property type="entry name" value="Alkaline Phosphatase, subunit A"/>
    <property type="match status" value="1"/>
</dbReference>
<reference evidence="16" key="2">
    <citation type="journal article" date="2012" name="PLoS ONE">
        <title>A Deeply Branching Thermophilic Bacterium with an Ancient Acetyl-CoA Pathway Dominates a Subsurface Ecosystem.</title>
        <authorList>
            <person name="Takami H."/>
            <person name="Noguchi H."/>
            <person name="Takaki Y."/>
            <person name="Uchiyama I."/>
            <person name="Toyoda A."/>
            <person name="Nishi S."/>
            <person name="Chee G.-J."/>
            <person name="Arai W."/>
            <person name="Nunoura T."/>
            <person name="Itoh T."/>
            <person name="Hattori M."/>
            <person name="Takai K."/>
        </authorList>
    </citation>
    <scope>NUCLEOTIDE SEQUENCE</scope>
</reference>
<feature type="binding site" evidence="10 13">
    <location>
        <position position="400"/>
    </location>
    <ligand>
        <name>Mn(2+)</name>
        <dbReference type="ChEBI" id="CHEBI:29035"/>
        <label>1</label>
    </ligand>
</feature>
<dbReference type="InterPro" id="IPR006124">
    <property type="entry name" value="Metalloenzyme"/>
</dbReference>
<feature type="binding site" evidence="10 13">
    <location>
        <position position="60"/>
    </location>
    <ligand>
        <name>Mn(2+)</name>
        <dbReference type="ChEBI" id="CHEBI:29035"/>
        <label>2</label>
    </ligand>
</feature>
<feature type="binding site" evidence="10 12">
    <location>
        <position position="329"/>
    </location>
    <ligand>
        <name>substrate</name>
    </ligand>
</feature>
<dbReference type="Pfam" id="PF06415">
    <property type="entry name" value="iPGM_N"/>
    <property type="match status" value="1"/>
</dbReference>
<dbReference type="FunFam" id="3.40.720.10:FF:000001">
    <property type="entry name" value="2,3-bisphosphoglycerate-independent phosphoglycerate mutase"/>
    <property type="match status" value="1"/>
</dbReference>
<keyword evidence="5 10" id="KW-0479">Metal-binding</keyword>